<dbReference type="SFLD" id="SFLDF00379">
    <property type="entry name" value="Phosphonate_metabolism_(PhnJ)"/>
    <property type="match status" value="1"/>
</dbReference>
<name>A0ABW4P1Z3_9NOCA</name>
<dbReference type="SMART" id="SM00382">
    <property type="entry name" value="AAA"/>
    <property type="match status" value="1"/>
</dbReference>
<accession>A0ABW4P1Z3</accession>
<evidence type="ECO:0000313" key="4">
    <source>
        <dbReference type="EMBL" id="MFD1812438.1"/>
    </source>
</evidence>
<dbReference type="Pfam" id="PF00005">
    <property type="entry name" value="ABC_tran"/>
    <property type="match status" value="1"/>
</dbReference>
<dbReference type="SUPFAM" id="SSF52540">
    <property type="entry name" value="P-loop containing nucleoside triphosphate hydrolases"/>
    <property type="match status" value="1"/>
</dbReference>
<dbReference type="InterPro" id="IPR010306">
    <property type="entry name" value="PhnJ"/>
</dbReference>
<keyword evidence="2" id="KW-0067">ATP-binding</keyword>
<dbReference type="PANTHER" id="PTHR42764">
    <property type="entry name" value="PHOSPHONATES UTILIZATION ATP-BINDING PROTEIN PHNK-RELATED"/>
    <property type="match status" value="1"/>
</dbReference>
<comment type="caution">
    <text evidence="4">The sequence shown here is derived from an EMBL/GenBank/DDBJ whole genome shotgun (WGS) entry which is preliminary data.</text>
</comment>
<dbReference type="CDD" id="cd03257">
    <property type="entry name" value="ABC_NikE_OppD_transporters"/>
    <property type="match status" value="1"/>
</dbReference>
<dbReference type="InterPro" id="IPR003439">
    <property type="entry name" value="ABC_transporter-like_ATP-bd"/>
</dbReference>
<dbReference type="Gene3D" id="3.40.50.300">
    <property type="entry name" value="P-loop containing nucleotide triphosphate hydrolases"/>
    <property type="match status" value="1"/>
</dbReference>
<keyword evidence="5" id="KW-1185">Reference proteome</keyword>
<organism evidence="4 5">
    <name type="scientific">Rhodococcus gannanensis</name>
    <dbReference type="NCBI Taxonomy" id="1960308"/>
    <lineage>
        <taxon>Bacteria</taxon>
        <taxon>Bacillati</taxon>
        <taxon>Actinomycetota</taxon>
        <taxon>Actinomycetes</taxon>
        <taxon>Mycobacteriales</taxon>
        <taxon>Nocardiaceae</taxon>
        <taxon>Rhodococcus</taxon>
    </lineage>
</organism>
<evidence type="ECO:0000256" key="1">
    <source>
        <dbReference type="ARBA" id="ARBA00022741"/>
    </source>
</evidence>
<dbReference type="PANTHER" id="PTHR42764:SF1">
    <property type="entry name" value="PHOSPHONATES UTILIZATION ATP-BINDING PROTEIN PHNK-RELATED"/>
    <property type="match status" value="1"/>
</dbReference>
<dbReference type="Proteomes" id="UP001597286">
    <property type="component" value="Unassembled WGS sequence"/>
</dbReference>
<dbReference type="InterPro" id="IPR003593">
    <property type="entry name" value="AAA+_ATPase"/>
</dbReference>
<dbReference type="RefSeq" id="WP_378484943.1">
    <property type="nucleotide sequence ID" value="NZ_JBHUFB010000009.1"/>
</dbReference>
<dbReference type="SFLD" id="SFLDS00033">
    <property type="entry name" value="Radical_SAM_Phosphonate_Metabo"/>
    <property type="match status" value="1"/>
</dbReference>
<protein>
    <submittedName>
        <fullName evidence="4">Alpha-D-ribose 1-methylphosphonate 5-phosphate C-P-lyase PhnJ</fullName>
    </submittedName>
</protein>
<evidence type="ECO:0000256" key="2">
    <source>
        <dbReference type="ARBA" id="ARBA00022840"/>
    </source>
</evidence>
<keyword evidence="1" id="KW-0547">Nucleotide-binding</keyword>
<gene>
    <name evidence="4" type="ORF">ACFSJG_09460</name>
</gene>
<evidence type="ECO:0000259" key="3">
    <source>
        <dbReference type="PROSITE" id="PS50893"/>
    </source>
</evidence>
<proteinExistence type="predicted"/>
<feature type="domain" description="ABC transporter" evidence="3">
    <location>
        <begin position="364"/>
        <end position="609"/>
    </location>
</feature>
<dbReference type="PROSITE" id="PS50893">
    <property type="entry name" value="ABC_TRANSPORTER_2"/>
    <property type="match status" value="1"/>
</dbReference>
<reference evidence="5" key="1">
    <citation type="journal article" date="2019" name="Int. J. Syst. Evol. Microbiol.">
        <title>The Global Catalogue of Microorganisms (GCM) 10K type strain sequencing project: providing services to taxonomists for standard genome sequencing and annotation.</title>
        <authorList>
            <consortium name="The Broad Institute Genomics Platform"/>
            <consortium name="The Broad Institute Genome Sequencing Center for Infectious Disease"/>
            <person name="Wu L."/>
            <person name="Ma J."/>
        </authorList>
    </citation>
    <scope>NUCLEOTIDE SEQUENCE [LARGE SCALE GENOMIC DNA]</scope>
    <source>
        <strain evidence="5">DT72</strain>
    </source>
</reference>
<dbReference type="EMBL" id="JBHUFB010000009">
    <property type="protein sequence ID" value="MFD1812438.1"/>
    <property type="molecule type" value="Genomic_DNA"/>
</dbReference>
<dbReference type="InterPro" id="IPR017871">
    <property type="entry name" value="ABC_transporter-like_CS"/>
</dbReference>
<sequence>MSIATTAIPDPTVADVLRAIEAGEDRRGILDEGSKREIRRATLSAVCVPGYQVPFGSREMPVARGWGSGGLQITLGLLGGEDVVKVIDQGDDDGVNATNLRRLIVDSERCEQTQDTRESSVVQSRHRIPEEPMLDGQTLVLQVPVAEPLRGVQKSVSECARMHAEADYSMMWVSLYEDLVRNGVITKTTGYPVLVGGRYVMATTPIPRWDVPRLDDSPHLTLFGAGREKRIYAVPPYTTVTPLTFDDVPFEVESDAEAACARCGSTDTFLVEAPGGRKACSDIEWCTRTLDGDVDAETHRAAAPMQFLPDPTRRVRRVTTRSRAAAAEPRPVPATPDGWTLAARGIGKVHGPGGADAVPGTGPTAGTAISPLTGAVVAAWDVGFDVAPGEALGLIGESGSGKSTVLRCLVGEERATTGEMFLTTVEDGRRNIFELDDAQRRALRVDTIGLVHQNPTDGLTMKVSAGGNIAERLTAAGWRNYHEIRDRAAYLLEQVEVPLDRMDDPVQTFSGGMRQRVQIAKALATDPRVLLLDEPTTGLDASVAAGVLDLLRKLLAERDTAAVVVSHDFAVIEALTDRSLVMNVGRVVESGLTDQLFQDPHHPYTQRLVAAARR</sequence>
<evidence type="ECO:0000313" key="5">
    <source>
        <dbReference type="Proteomes" id="UP001597286"/>
    </source>
</evidence>
<dbReference type="SFLD" id="SFLDG01115">
    <property type="entry name" value="Phosphonate_metabolism_(PhnJ)"/>
    <property type="match status" value="1"/>
</dbReference>
<dbReference type="InterPro" id="IPR027417">
    <property type="entry name" value="P-loop_NTPase"/>
</dbReference>
<dbReference type="PROSITE" id="PS00211">
    <property type="entry name" value="ABC_TRANSPORTER_1"/>
    <property type="match status" value="1"/>
</dbReference>
<dbReference type="Pfam" id="PF06007">
    <property type="entry name" value="PhnJ"/>
    <property type="match status" value="1"/>
</dbReference>